<sequence>MSASPVAKATKAYTDAQLMATSRSWWPILTTLSSQLSIGRRPFDIDTYCLSSQTASAIPRPTDQSQHVHTARVSVNQAA</sequence>
<reference evidence="2 3" key="1">
    <citation type="submission" date="2014-05" db="EMBL/GenBank/DDBJ databases">
        <title>Draft genome sequence of a rare smut relative, Tilletiaria anomala UBC 951.</title>
        <authorList>
            <consortium name="DOE Joint Genome Institute"/>
            <person name="Toome M."/>
            <person name="Kuo A."/>
            <person name="Henrissat B."/>
            <person name="Lipzen A."/>
            <person name="Tritt A."/>
            <person name="Yoshinaga Y."/>
            <person name="Zane M."/>
            <person name="Barry K."/>
            <person name="Grigoriev I.V."/>
            <person name="Spatafora J.W."/>
            <person name="Aimea M.C."/>
        </authorList>
    </citation>
    <scope>NUCLEOTIDE SEQUENCE [LARGE SCALE GENOMIC DNA]</scope>
    <source>
        <strain evidence="2 3">UBC 951</strain>
    </source>
</reference>
<keyword evidence="3" id="KW-1185">Reference proteome</keyword>
<dbReference type="InParanoid" id="A0A066VDH9"/>
<organism evidence="2 3">
    <name type="scientific">Tilletiaria anomala (strain ATCC 24038 / CBS 436.72 / UBC 951)</name>
    <dbReference type="NCBI Taxonomy" id="1037660"/>
    <lineage>
        <taxon>Eukaryota</taxon>
        <taxon>Fungi</taxon>
        <taxon>Dikarya</taxon>
        <taxon>Basidiomycota</taxon>
        <taxon>Ustilaginomycotina</taxon>
        <taxon>Exobasidiomycetes</taxon>
        <taxon>Georgefischeriales</taxon>
        <taxon>Tilletiariaceae</taxon>
        <taxon>Tilletiaria</taxon>
    </lineage>
</organism>
<evidence type="ECO:0000256" key="1">
    <source>
        <dbReference type="SAM" id="MobiDB-lite"/>
    </source>
</evidence>
<accession>A0A066VDH9</accession>
<gene>
    <name evidence="2" type="ORF">K437DRAFT_10346</name>
</gene>
<evidence type="ECO:0000313" key="3">
    <source>
        <dbReference type="Proteomes" id="UP000027361"/>
    </source>
</evidence>
<dbReference type="HOGENOM" id="CLU_2607695_0_0_1"/>
<dbReference type="GeneID" id="25261229"/>
<evidence type="ECO:0000313" key="2">
    <source>
        <dbReference type="EMBL" id="KDN39526.1"/>
    </source>
</evidence>
<name>A0A066VDH9_TILAU</name>
<protein>
    <submittedName>
        <fullName evidence="2">Uncharacterized protein</fullName>
    </submittedName>
</protein>
<feature type="region of interest" description="Disordered" evidence="1">
    <location>
        <begin position="58"/>
        <end position="79"/>
    </location>
</feature>
<comment type="caution">
    <text evidence="2">The sequence shown here is derived from an EMBL/GenBank/DDBJ whole genome shotgun (WGS) entry which is preliminary data.</text>
</comment>
<dbReference type="RefSeq" id="XP_013241057.1">
    <property type="nucleotide sequence ID" value="XM_013385603.1"/>
</dbReference>
<dbReference type="AlphaFoldDB" id="A0A066VDH9"/>
<dbReference type="Proteomes" id="UP000027361">
    <property type="component" value="Unassembled WGS sequence"/>
</dbReference>
<proteinExistence type="predicted"/>
<dbReference type="EMBL" id="JMSN01000103">
    <property type="protein sequence ID" value="KDN39526.1"/>
    <property type="molecule type" value="Genomic_DNA"/>
</dbReference>